<evidence type="ECO:0000256" key="1">
    <source>
        <dbReference type="SAM" id="MobiDB-lite"/>
    </source>
</evidence>
<gene>
    <name evidence="3" type="ORF">ACFFTP_04190</name>
</gene>
<organism evidence="3 4">
    <name type="scientific">Streptomyces roseoviridis</name>
    <dbReference type="NCBI Taxonomy" id="67361"/>
    <lineage>
        <taxon>Bacteria</taxon>
        <taxon>Bacillati</taxon>
        <taxon>Actinomycetota</taxon>
        <taxon>Actinomycetes</taxon>
        <taxon>Kitasatosporales</taxon>
        <taxon>Streptomycetaceae</taxon>
        <taxon>Streptomyces</taxon>
    </lineage>
</organism>
<feature type="compositionally biased region" description="Basic and acidic residues" evidence="1">
    <location>
        <begin position="31"/>
        <end position="47"/>
    </location>
</feature>
<dbReference type="PANTHER" id="PTHR33164">
    <property type="entry name" value="TRANSCRIPTIONAL REGULATOR, MARR FAMILY"/>
    <property type="match status" value="1"/>
</dbReference>
<dbReference type="InterPro" id="IPR036390">
    <property type="entry name" value="WH_DNA-bd_sf"/>
</dbReference>
<name>A0ABV5QL15_9ACTN</name>
<dbReference type="EMBL" id="JBHMCT010000005">
    <property type="protein sequence ID" value="MFB9553396.1"/>
    <property type="molecule type" value="Genomic_DNA"/>
</dbReference>
<evidence type="ECO:0000313" key="3">
    <source>
        <dbReference type="EMBL" id="MFB9553396.1"/>
    </source>
</evidence>
<dbReference type="Pfam" id="PF12802">
    <property type="entry name" value="MarR_2"/>
    <property type="match status" value="1"/>
</dbReference>
<dbReference type="Proteomes" id="UP001589716">
    <property type="component" value="Unassembled WGS sequence"/>
</dbReference>
<dbReference type="InterPro" id="IPR036388">
    <property type="entry name" value="WH-like_DNA-bd_sf"/>
</dbReference>
<dbReference type="InterPro" id="IPR039422">
    <property type="entry name" value="MarR/SlyA-like"/>
</dbReference>
<accession>A0ABV5QL15</accession>
<evidence type="ECO:0000313" key="4">
    <source>
        <dbReference type="Proteomes" id="UP001589716"/>
    </source>
</evidence>
<sequence length="200" mass="21492">MDNMVDHVGGENVNQVVDNGKRVPPEAPGQARDRGSDQAPDRAPDRPGFELPLLLFAGFRTLIDRLHAELARQGHPDLRPAHGFALQAVAASPYGSTASDIGRRLGVSKQAAGKTVERLLALGYAERTDDPADARRKLVRLTPHGTDALARSAAVFDELRAEWSARLGADRVHDLEAALRTVVPAETAFRLDAPSWLGGA</sequence>
<feature type="domain" description="HTH marR-type" evidence="2">
    <location>
        <begin position="48"/>
        <end position="184"/>
    </location>
</feature>
<keyword evidence="4" id="KW-1185">Reference proteome</keyword>
<protein>
    <submittedName>
        <fullName evidence="3">MarR family winged helix-turn-helix transcriptional regulator</fullName>
    </submittedName>
</protein>
<dbReference type="PROSITE" id="PS50995">
    <property type="entry name" value="HTH_MARR_2"/>
    <property type="match status" value="1"/>
</dbReference>
<dbReference type="Gene3D" id="1.10.10.10">
    <property type="entry name" value="Winged helix-like DNA-binding domain superfamily/Winged helix DNA-binding domain"/>
    <property type="match status" value="1"/>
</dbReference>
<feature type="region of interest" description="Disordered" evidence="1">
    <location>
        <begin position="1"/>
        <end position="47"/>
    </location>
</feature>
<reference evidence="3 4" key="1">
    <citation type="submission" date="2024-09" db="EMBL/GenBank/DDBJ databases">
        <authorList>
            <person name="Sun Q."/>
            <person name="Mori K."/>
        </authorList>
    </citation>
    <scope>NUCLEOTIDE SEQUENCE [LARGE SCALE GENOMIC DNA]</scope>
    <source>
        <strain evidence="3 4">JCM 4414</strain>
    </source>
</reference>
<evidence type="ECO:0000259" key="2">
    <source>
        <dbReference type="PROSITE" id="PS50995"/>
    </source>
</evidence>
<dbReference type="InterPro" id="IPR000835">
    <property type="entry name" value="HTH_MarR-typ"/>
</dbReference>
<dbReference type="PANTHER" id="PTHR33164:SF99">
    <property type="entry name" value="MARR FAMILY REGULATORY PROTEIN"/>
    <property type="match status" value="1"/>
</dbReference>
<dbReference type="SMART" id="SM00347">
    <property type="entry name" value="HTH_MARR"/>
    <property type="match status" value="1"/>
</dbReference>
<dbReference type="SUPFAM" id="SSF46785">
    <property type="entry name" value="Winged helix' DNA-binding domain"/>
    <property type="match status" value="1"/>
</dbReference>
<comment type="caution">
    <text evidence="3">The sequence shown here is derived from an EMBL/GenBank/DDBJ whole genome shotgun (WGS) entry which is preliminary data.</text>
</comment>
<proteinExistence type="predicted"/>
<dbReference type="RefSeq" id="WP_382745645.1">
    <property type="nucleotide sequence ID" value="NZ_BAAAWU010000001.1"/>
</dbReference>